<reference evidence="1 2" key="1">
    <citation type="submission" date="2011-10" db="EMBL/GenBank/DDBJ databases">
        <title>The Improved High-Quality Draft genome of Methanoplanus limicola DSM 2279.</title>
        <authorList>
            <consortium name="US DOE Joint Genome Institute (JGI-PGF)"/>
            <person name="Lucas S."/>
            <person name="Copeland A."/>
            <person name="Lapidus A."/>
            <person name="Glavina del Rio T."/>
            <person name="Dalin E."/>
            <person name="Tice H."/>
            <person name="Bruce D."/>
            <person name="Goodwin L."/>
            <person name="Pitluck S."/>
            <person name="Peters L."/>
            <person name="Mikhailova N."/>
            <person name="Lu M."/>
            <person name="Kyrpides N."/>
            <person name="Mavromatis K."/>
            <person name="Ivanova N."/>
            <person name="Markowitz V."/>
            <person name="Cheng J.-F."/>
            <person name="Hugenholtz P."/>
            <person name="Woyke T."/>
            <person name="Wu D."/>
            <person name="Wirth R."/>
            <person name="Brambilla E.-M."/>
            <person name="Klenk H.-P."/>
            <person name="Eisen J.A."/>
        </authorList>
    </citation>
    <scope>NUCLEOTIDE SEQUENCE [LARGE SCALE GENOMIC DNA]</scope>
    <source>
        <strain evidence="1 2">DSM 2279</strain>
    </source>
</reference>
<organism evidence="1 2">
    <name type="scientific">Methanoplanus limicola DSM 2279</name>
    <dbReference type="NCBI Taxonomy" id="937775"/>
    <lineage>
        <taxon>Archaea</taxon>
        <taxon>Methanobacteriati</taxon>
        <taxon>Methanobacteriota</taxon>
        <taxon>Stenosarchaea group</taxon>
        <taxon>Methanomicrobia</taxon>
        <taxon>Methanomicrobiales</taxon>
        <taxon>Methanomicrobiaceae</taxon>
        <taxon>Methanoplanus</taxon>
    </lineage>
</organism>
<evidence type="ECO:0000313" key="1">
    <source>
        <dbReference type="EMBL" id="EHQ34299.1"/>
    </source>
</evidence>
<dbReference type="InParanoid" id="H1YZ70"/>
<gene>
    <name evidence="1" type="ORF">Metlim_0146</name>
</gene>
<dbReference type="Proteomes" id="UP000005741">
    <property type="component" value="Chromosome"/>
</dbReference>
<dbReference type="AlphaFoldDB" id="H1YZ70"/>
<dbReference type="RefSeq" id="WP_004075879.1">
    <property type="nucleotide sequence ID" value="NZ_CM001436.1"/>
</dbReference>
<dbReference type="InterPro" id="IPR009097">
    <property type="entry name" value="Cyclic_Pdiesterase"/>
</dbReference>
<dbReference type="EMBL" id="CM001436">
    <property type="protein sequence ID" value="EHQ34299.1"/>
    <property type="molecule type" value="Genomic_DNA"/>
</dbReference>
<evidence type="ECO:0000313" key="2">
    <source>
        <dbReference type="Proteomes" id="UP000005741"/>
    </source>
</evidence>
<dbReference type="HOGENOM" id="CLU_1149824_0_0_2"/>
<proteinExistence type="predicted"/>
<protein>
    <recommendedName>
        <fullName evidence="3">2'-5' RNA ligase</fullName>
    </recommendedName>
</protein>
<dbReference type="OrthoDB" id="105788at2157"/>
<keyword evidence="2" id="KW-1185">Reference proteome</keyword>
<name>H1YZ70_9EURY</name>
<sequence>MTENIAIDIVLLPPDEISRKIISYNQKLTDNSGDRSIQLNSDDCLPHISLLMGGISHDDIEPLKEAISVFSDRFLPYSASFSGFAVIETDSGTTVSGADIRRDEKILNLQNEIAAIAERYLKCVSSDMVYSDRTEEITEFTVSYSGSYINESTGENFSPHITIGHGDISRLKDLPEMPEEFICRRIAICHLGNHCTCRKILAEIIP</sequence>
<accession>H1YZ70</accession>
<dbReference type="SUPFAM" id="SSF55144">
    <property type="entry name" value="LigT-like"/>
    <property type="match status" value="1"/>
</dbReference>
<evidence type="ECO:0008006" key="3">
    <source>
        <dbReference type="Google" id="ProtNLM"/>
    </source>
</evidence>
<dbReference type="STRING" id="937775.Metlim_0146"/>
<dbReference type="Gene3D" id="3.90.1140.10">
    <property type="entry name" value="Cyclic phosphodiesterase"/>
    <property type="match status" value="1"/>
</dbReference>